<dbReference type="PROSITE" id="PS50893">
    <property type="entry name" value="ABC_TRANSPORTER_2"/>
    <property type="match status" value="2"/>
</dbReference>
<dbReference type="Pfam" id="PF08352">
    <property type="entry name" value="oligo_HPY"/>
    <property type="match status" value="2"/>
</dbReference>
<organism evidence="9 10">
    <name type="scientific">Sphaerotilus microaerophilus</name>
    <dbReference type="NCBI Taxonomy" id="2914710"/>
    <lineage>
        <taxon>Bacteria</taxon>
        <taxon>Pseudomonadati</taxon>
        <taxon>Pseudomonadota</taxon>
        <taxon>Betaproteobacteria</taxon>
        <taxon>Burkholderiales</taxon>
        <taxon>Sphaerotilaceae</taxon>
        <taxon>Sphaerotilus</taxon>
    </lineage>
</organism>
<protein>
    <submittedName>
        <fullName evidence="9">ABC transporter ATP-binding protein</fullName>
    </submittedName>
</protein>
<keyword evidence="3" id="KW-0813">Transport</keyword>
<dbReference type="PANTHER" id="PTHR43297:SF2">
    <property type="entry name" value="DIPEPTIDE TRANSPORT ATP-BINDING PROTEIN DPPD"/>
    <property type="match status" value="1"/>
</dbReference>
<comment type="similarity">
    <text evidence="2">Belongs to the ABC transporter superfamily.</text>
</comment>
<evidence type="ECO:0000259" key="8">
    <source>
        <dbReference type="PROSITE" id="PS50893"/>
    </source>
</evidence>
<dbReference type="NCBIfam" id="NF007739">
    <property type="entry name" value="PRK10419.1"/>
    <property type="match status" value="2"/>
</dbReference>
<reference evidence="9" key="1">
    <citation type="submission" date="2022-04" db="EMBL/GenBank/DDBJ databases">
        <title>Whole genome sequence of Sphaerotilus sp. FB-5.</title>
        <authorList>
            <person name="Takeda M."/>
            <person name="Narihara S."/>
            <person name="Akimoto M."/>
            <person name="Akimoto R."/>
            <person name="Nishiyashiki S."/>
            <person name="Murakami T."/>
        </authorList>
    </citation>
    <scope>NUCLEOTIDE SEQUENCE</scope>
    <source>
        <strain evidence="9">FB-5</strain>
    </source>
</reference>
<dbReference type="EMBL" id="AP025730">
    <property type="protein sequence ID" value="BDI05469.1"/>
    <property type="molecule type" value="Genomic_DNA"/>
</dbReference>
<dbReference type="InterPro" id="IPR013563">
    <property type="entry name" value="Oligopep_ABC_C"/>
</dbReference>
<evidence type="ECO:0000256" key="2">
    <source>
        <dbReference type="ARBA" id="ARBA00005417"/>
    </source>
</evidence>
<evidence type="ECO:0000256" key="6">
    <source>
        <dbReference type="ARBA" id="ARBA00022840"/>
    </source>
</evidence>
<evidence type="ECO:0000256" key="1">
    <source>
        <dbReference type="ARBA" id="ARBA00004417"/>
    </source>
</evidence>
<evidence type="ECO:0000313" key="10">
    <source>
        <dbReference type="Proteomes" id="UP001057498"/>
    </source>
</evidence>
<dbReference type="Pfam" id="PF00005">
    <property type="entry name" value="ABC_tran"/>
    <property type="match status" value="2"/>
</dbReference>
<comment type="subcellular location">
    <subcellularLocation>
        <location evidence="1">Cell inner membrane</location>
        <topology evidence="1">Peripheral membrane protein</topology>
    </subcellularLocation>
</comment>
<evidence type="ECO:0000256" key="5">
    <source>
        <dbReference type="ARBA" id="ARBA00022741"/>
    </source>
</evidence>
<feature type="domain" description="ABC transporter" evidence="8">
    <location>
        <begin position="361"/>
        <end position="613"/>
    </location>
</feature>
<evidence type="ECO:0000256" key="7">
    <source>
        <dbReference type="ARBA" id="ARBA00023136"/>
    </source>
</evidence>
<dbReference type="InterPro" id="IPR050388">
    <property type="entry name" value="ABC_Ni/Peptide_Import"/>
</dbReference>
<dbReference type="InterPro" id="IPR003593">
    <property type="entry name" value="AAA+_ATPase"/>
</dbReference>
<feature type="domain" description="ABC transporter" evidence="8">
    <location>
        <begin position="13"/>
        <end position="263"/>
    </location>
</feature>
<evidence type="ECO:0000256" key="4">
    <source>
        <dbReference type="ARBA" id="ARBA00022475"/>
    </source>
</evidence>
<dbReference type="SUPFAM" id="SSF52540">
    <property type="entry name" value="P-loop containing nucleoside triphosphate hydrolases"/>
    <property type="match status" value="2"/>
</dbReference>
<keyword evidence="6 9" id="KW-0067">ATP-binding</keyword>
<dbReference type="GO" id="GO:0005524">
    <property type="term" value="F:ATP binding"/>
    <property type="evidence" value="ECO:0007669"/>
    <property type="project" value="UniProtKB-KW"/>
</dbReference>
<dbReference type="CDD" id="cd03257">
    <property type="entry name" value="ABC_NikE_OppD_transporters"/>
    <property type="match status" value="2"/>
</dbReference>
<keyword evidence="5" id="KW-0547">Nucleotide-binding</keyword>
<evidence type="ECO:0000256" key="3">
    <source>
        <dbReference type="ARBA" id="ARBA00022448"/>
    </source>
</evidence>
<dbReference type="NCBIfam" id="NF008453">
    <property type="entry name" value="PRK11308.1"/>
    <property type="match status" value="2"/>
</dbReference>
<gene>
    <name evidence="9" type="primary">dppF</name>
    <name evidence="9" type="ORF">CATMQ487_24390</name>
</gene>
<name>A0ABM7YLZ5_9BURK</name>
<dbReference type="NCBIfam" id="TIGR01727">
    <property type="entry name" value="oligo_HPY"/>
    <property type="match status" value="1"/>
</dbReference>
<keyword evidence="10" id="KW-1185">Reference proteome</keyword>
<accession>A0ABM7YLZ5</accession>
<dbReference type="PANTHER" id="PTHR43297">
    <property type="entry name" value="OLIGOPEPTIDE TRANSPORT ATP-BINDING PROTEIN APPD"/>
    <property type="match status" value="1"/>
</dbReference>
<evidence type="ECO:0000313" key="9">
    <source>
        <dbReference type="EMBL" id="BDI05469.1"/>
    </source>
</evidence>
<dbReference type="PROSITE" id="PS00211">
    <property type="entry name" value="ABC_TRANSPORTER_1"/>
    <property type="match status" value="2"/>
</dbReference>
<dbReference type="Proteomes" id="UP001057498">
    <property type="component" value="Chromosome"/>
</dbReference>
<dbReference type="InterPro" id="IPR017871">
    <property type="entry name" value="ABC_transporter-like_CS"/>
</dbReference>
<dbReference type="Gene3D" id="3.40.50.300">
    <property type="entry name" value="P-loop containing nucleotide triphosphate hydrolases"/>
    <property type="match status" value="2"/>
</dbReference>
<keyword evidence="4" id="KW-1003">Cell membrane</keyword>
<dbReference type="InterPro" id="IPR027417">
    <property type="entry name" value="P-loop_NTPase"/>
</dbReference>
<keyword evidence="7" id="KW-0472">Membrane</keyword>
<sequence>MSGAPVPMTGSALAVTDLTVELEADAGLLRAIDGLRLAIERRQTFALVGESGCGKSMTALALLRLLPENGRVCAGHIRLDGADLLDLPEREMRRLRGGRLSMIFQEPATSLNPVMRVGEQLREAIETHTPLRGAAARAKAIDWLRRVGIPEPERRIDDYPFRMSGGQKQRVMIAMALAAEPDFLIADEPTTALDVTIQKQILDLLLQLQREQGLGLLLITHDLAVVRGMAQQVALMYAGEIVEQAPAEDFFARPRHPYARLLLAALPDAHKRGQALAAIPGTVPALTQHFEGCRFAPRCGQARAGCASSLPPIQQHGSHLVRCVLEDDAVWAEAAAQAPLNSHGGGAVPSAGPGAVPLLSVRDLNVSFDSGGGWLGRKRHSFQAVEGVGFDLAAGETLALVGESGCGKTTTGKALVQLLRGSARVSGQALLDGQDLFALEGEALRQARRSVQIIFQDPFASLNPRMRVAEILEEGLETLRPDLSPGQRRDRVLALCGRVGLREDVLQRYPHEFSGGQRQRIAIARALAVEPRLIVCDEPTSALDVSVQAQILNLLRELQRETGVALLFITHNIAVVEYVAHRIAVMNRGRIVETGPTERVLGAPEQDYTRTLLAAVPRL</sequence>
<proteinExistence type="inferred from homology"/>
<dbReference type="SMART" id="SM00382">
    <property type="entry name" value="AAA"/>
    <property type="match status" value="2"/>
</dbReference>
<dbReference type="InterPro" id="IPR003439">
    <property type="entry name" value="ABC_transporter-like_ATP-bd"/>
</dbReference>
<dbReference type="RefSeq" id="WP_428985591.1">
    <property type="nucleotide sequence ID" value="NZ_AP025730.1"/>
</dbReference>